<comment type="caution">
    <text evidence="2">The sequence shown here is derived from an EMBL/GenBank/DDBJ whole genome shotgun (WGS) entry which is preliminary data.</text>
</comment>
<feature type="region of interest" description="Disordered" evidence="1">
    <location>
        <begin position="183"/>
        <end position="216"/>
    </location>
</feature>
<dbReference type="EMBL" id="SELH01000025">
    <property type="protein sequence ID" value="TWP26743.1"/>
    <property type="molecule type" value="Genomic_DNA"/>
</dbReference>
<reference evidence="2 3" key="1">
    <citation type="submission" date="2019-02" db="EMBL/GenBank/DDBJ databases">
        <title>Apibacter muscae sp. nov.: a novel member of the house fly microbiota.</title>
        <authorList>
            <person name="Park R."/>
        </authorList>
    </citation>
    <scope>NUCLEOTIDE SEQUENCE [LARGE SCALE GENOMIC DNA]</scope>
    <source>
        <strain evidence="2 3">AL1</strain>
    </source>
</reference>
<dbReference type="AlphaFoldDB" id="A0A563D9X3"/>
<keyword evidence="3" id="KW-1185">Reference proteome</keyword>
<accession>A0A563D9X3</accession>
<sequence>MEYNTQRTKLIIPEYGRYIQALVNHCLNIENNEDRNKFARSIIKVMGDLNPHLRDIPDFQHKLWDQLFIMSEFKLKVDSPYPIISKAEIQIPPKKMEYPKNESKFRYYGTNIKKMIEVAKTWEEGDRKEGLKYVIANQMKKNYLKWNKDQVEDSVIFSHLEEMSEGNLKSTEGDPLMTVVNSSNANTISNNSKNRNRNSRNNNFKNKVNYSKKNSK</sequence>
<name>A0A563D9X3_9FLAO</name>
<dbReference type="InterPro" id="IPR025632">
    <property type="entry name" value="DUF4290"/>
</dbReference>
<proteinExistence type="predicted"/>
<organism evidence="2 3">
    <name type="scientific">Apibacter muscae</name>
    <dbReference type="NCBI Taxonomy" id="2509004"/>
    <lineage>
        <taxon>Bacteria</taxon>
        <taxon>Pseudomonadati</taxon>
        <taxon>Bacteroidota</taxon>
        <taxon>Flavobacteriia</taxon>
        <taxon>Flavobacteriales</taxon>
        <taxon>Weeksellaceae</taxon>
        <taxon>Apibacter</taxon>
    </lineage>
</organism>
<dbReference type="OrthoDB" id="1466969at2"/>
<dbReference type="Pfam" id="PF14123">
    <property type="entry name" value="DUF4290"/>
    <property type="match status" value="1"/>
</dbReference>
<evidence type="ECO:0000313" key="3">
    <source>
        <dbReference type="Proteomes" id="UP000319499"/>
    </source>
</evidence>
<gene>
    <name evidence="2" type="ORF">ETU09_09280</name>
</gene>
<evidence type="ECO:0000313" key="2">
    <source>
        <dbReference type="EMBL" id="TWP26743.1"/>
    </source>
</evidence>
<dbReference type="RefSeq" id="WP_146263185.1">
    <property type="nucleotide sequence ID" value="NZ_SELG01000042.1"/>
</dbReference>
<dbReference type="Proteomes" id="UP000319499">
    <property type="component" value="Unassembled WGS sequence"/>
</dbReference>
<evidence type="ECO:0000256" key="1">
    <source>
        <dbReference type="SAM" id="MobiDB-lite"/>
    </source>
</evidence>
<protein>
    <submittedName>
        <fullName evidence="2">DUF4290 domain-containing protein</fullName>
    </submittedName>
</protein>